<dbReference type="Proteomes" id="UP000324222">
    <property type="component" value="Unassembled WGS sequence"/>
</dbReference>
<keyword evidence="3" id="KW-1185">Reference proteome</keyword>
<evidence type="ECO:0000313" key="3">
    <source>
        <dbReference type="Proteomes" id="UP000324222"/>
    </source>
</evidence>
<feature type="transmembrane region" description="Helical" evidence="1">
    <location>
        <begin position="33"/>
        <end position="58"/>
    </location>
</feature>
<reference evidence="2 3" key="1">
    <citation type="submission" date="2019-05" db="EMBL/GenBank/DDBJ databases">
        <title>Another draft genome of Portunus trituberculatus and its Hox gene families provides insights of decapod evolution.</title>
        <authorList>
            <person name="Jeong J.-H."/>
            <person name="Song I."/>
            <person name="Kim S."/>
            <person name="Choi T."/>
            <person name="Kim D."/>
            <person name="Ryu S."/>
            <person name="Kim W."/>
        </authorList>
    </citation>
    <scope>NUCLEOTIDE SEQUENCE [LARGE SCALE GENOMIC DNA]</scope>
    <source>
        <tissue evidence="2">Muscle</tissue>
    </source>
</reference>
<accession>A0A5B7HS75</accession>
<comment type="caution">
    <text evidence="2">The sequence shown here is derived from an EMBL/GenBank/DDBJ whole genome shotgun (WGS) entry which is preliminary data.</text>
</comment>
<dbReference type="AlphaFoldDB" id="A0A5B7HS75"/>
<evidence type="ECO:0000256" key="1">
    <source>
        <dbReference type="SAM" id="Phobius"/>
    </source>
</evidence>
<gene>
    <name evidence="2" type="ORF">E2C01_065599</name>
</gene>
<keyword evidence="1" id="KW-0812">Transmembrane</keyword>
<proteinExistence type="predicted"/>
<protein>
    <submittedName>
        <fullName evidence="2">Uncharacterized protein</fullName>
    </submittedName>
</protein>
<organism evidence="2 3">
    <name type="scientific">Portunus trituberculatus</name>
    <name type="common">Swimming crab</name>
    <name type="synonym">Neptunus trituberculatus</name>
    <dbReference type="NCBI Taxonomy" id="210409"/>
    <lineage>
        <taxon>Eukaryota</taxon>
        <taxon>Metazoa</taxon>
        <taxon>Ecdysozoa</taxon>
        <taxon>Arthropoda</taxon>
        <taxon>Crustacea</taxon>
        <taxon>Multicrustacea</taxon>
        <taxon>Malacostraca</taxon>
        <taxon>Eumalacostraca</taxon>
        <taxon>Eucarida</taxon>
        <taxon>Decapoda</taxon>
        <taxon>Pleocyemata</taxon>
        <taxon>Brachyura</taxon>
        <taxon>Eubrachyura</taxon>
        <taxon>Portunoidea</taxon>
        <taxon>Portunidae</taxon>
        <taxon>Portuninae</taxon>
        <taxon>Portunus</taxon>
    </lineage>
</organism>
<keyword evidence="1" id="KW-1133">Transmembrane helix</keyword>
<sequence length="120" mass="13106">MTPCIRLTTQGQAQNEPLEEYAAWQLEANSCSLVLVLLLVLVLVLLVFQLPLLAFLWYRVYIHLRGGSEGGCSLLGLGRGSSILMSNGPAMSRNVSKRSCDDDGTSYPRMPFLCPIVFGG</sequence>
<dbReference type="EMBL" id="VSRR010032689">
    <property type="protein sequence ID" value="MPC71324.1"/>
    <property type="molecule type" value="Genomic_DNA"/>
</dbReference>
<name>A0A5B7HS75_PORTR</name>
<evidence type="ECO:0000313" key="2">
    <source>
        <dbReference type="EMBL" id="MPC71324.1"/>
    </source>
</evidence>
<keyword evidence="1" id="KW-0472">Membrane</keyword>